<protein>
    <submittedName>
        <fullName evidence="2">Uncharacterized protein</fullName>
    </submittedName>
</protein>
<proteinExistence type="predicted"/>
<feature type="compositionally biased region" description="Basic and acidic residues" evidence="1">
    <location>
        <begin position="89"/>
        <end position="110"/>
    </location>
</feature>
<evidence type="ECO:0000313" key="3">
    <source>
        <dbReference type="Proteomes" id="UP001642360"/>
    </source>
</evidence>
<feature type="compositionally biased region" description="Basic and acidic residues" evidence="1">
    <location>
        <begin position="1"/>
        <end position="28"/>
    </location>
</feature>
<evidence type="ECO:0000313" key="2">
    <source>
        <dbReference type="EMBL" id="CAK9182058.1"/>
    </source>
</evidence>
<dbReference type="EMBL" id="CAUOFW020008227">
    <property type="protein sequence ID" value="CAK9182058.1"/>
    <property type="molecule type" value="Genomic_DNA"/>
</dbReference>
<reference evidence="2 3" key="1">
    <citation type="submission" date="2024-02" db="EMBL/GenBank/DDBJ databases">
        <authorList>
            <person name="Vignale AGUSTIN F."/>
            <person name="Sosa J E."/>
            <person name="Modenutti C."/>
        </authorList>
    </citation>
    <scope>NUCLEOTIDE SEQUENCE [LARGE SCALE GENOMIC DNA]</scope>
</reference>
<feature type="compositionally biased region" description="Low complexity" evidence="1">
    <location>
        <begin position="29"/>
        <end position="41"/>
    </location>
</feature>
<evidence type="ECO:0000256" key="1">
    <source>
        <dbReference type="SAM" id="MobiDB-lite"/>
    </source>
</evidence>
<keyword evidence="3" id="KW-1185">Reference proteome</keyword>
<feature type="non-terminal residue" evidence="2">
    <location>
        <position position="1"/>
    </location>
</feature>
<gene>
    <name evidence="2" type="ORF">ILEXP_LOCUS52191</name>
</gene>
<dbReference type="AlphaFoldDB" id="A0ABC8ULV3"/>
<dbReference type="Proteomes" id="UP001642360">
    <property type="component" value="Unassembled WGS sequence"/>
</dbReference>
<sequence length="237" mass="25046">NLERGDYGDKGKDEEQSSMKEKEGESKNSGEGSAGSADGDGVMAQALEGFRSMLSGHNLGEANPRVSPTNLSDAMAKPRATPNSTGQRRGVDRPKLTRDASRVDEIGKEANERRLSGVDWKGDDDGGLGTSSNVENHAGVGGCPSVLGKAMETLSAGEDVVGSDANCRHKSGNHVCCLGGGGDSDGSLRLDESLRGRLGTWRMDSLHGRDRLGHRDPTWKGARANRGDTVDVRQASW</sequence>
<accession>A0ABC8ULV3</accession>
<organism evidence="2 3">
    <name type="scientific">Ilex paraguariensis</name>
    <name type="common">yerba mate</name>
    <dbReference type="NCBI Taxonomy" id="185542"/>
    <lineage>
        <taxon>Eukaryota</taxon>
        <taxon>Viridiplantae</taxon>
        <taxon>Streptophyta</taxon>
        <taxon>Embryophyta</taxon>
        <taxon>Tracheophyta</taxon>
        <taxon>Spermatophyta</taxon>
        <taxon>Magnoliopsida</taxon>
        <taxon>eudicotyledons</taxon>
        <taxon>Gunneridae</taxon>
        <taxon>Pentapetalae</taxon>
        <taxon>asterids</taxon>
        <taxon>campanulids</taxon>
        <taxon>Aquifoliales</taxon>
        <taxon>Aquifoliaceae</taxon>
        <taxon>Ilex</taxon>
    </lineage>
</organism>
<feature type="region of interest" description="Disordered" evidence="1">
    <location>
        <begin position="213"/>
        <end position="237"/>
    </location>
</feature>
<feature type="region of interest" description="Disordered" evidence="1">
    <location>
        <begin position="1"/>
        <end position="110"/>
    </location>
</feature>
<comment type="caution">
    <text evidence="2">The sequence shown here is derived from an EMBL/GenBank/DDBJ whole genome shotgun (WGS) entry which is preliminary data.</text>
</comment>
<name>A0ABC8ULV3_9AQUA</name>